<keyword evidence="3" id="KW-0418">Kinase</keyword>
<evidence type="ECO:0000256" key="4">
    <source>
        <dbReference type="ARBA" id="ARBA00022840"/>
    </source>
</evidence>
<proteinExistence type="predicted"/>
<feature type="region of interest" description="Disordered" evidence="6">
    <location>
        <begin position="145"/>
        <end position="168"/>
    </location>
</feature>
<dbReference type="InterPro" id="IPR011009">
    <property type="entry name" value="Kinase-like_dom_sf"/>
</dbReference>
<evidence type="ECO:0000313" key="9">
    <source>
        <dbReference type="Proteomes" id="UP000075714"/>
    </source>
</evidence>
<dbReference type="GO" id="GO:0004672">
    <property type="term" value="F:protein kinase activity"/>
    <property type="evidence" value="ECO:0007669"/>
    <property type="project" value="InterPro"/>
</dbReference>
<feature type="region of interest" description="Disordered" evidence="6">
    <location>
        <begin position="478"/>
        <end position="511"/>
    </location>
</feature>
<dbReference type="SMART" id="SM00220">
    <property type="entry name" value="S_TKc"/>
    <property type="match status" value="1"/>
</dbReference>
<protein>
    <recommendedName>
        <fullName evidence="7">Protein kinase domain-containing protein</fullName>
    </recommendedName>
</protein>
<name>A0A150GH18_GONPE</name>
<dbReference type="PROSITE" id="PS00107">
    <property type="entry name" value="PROTEIN_KINASE_ATP"/>
    <property type="match status" value="1"/>
</dbReference>
<gene>
    <name evidence="8" type="ORF">GPECTOR_23g163</name>
</gene>
<feature type="region of interest" description="Disordered" evidence="6">
    <location>
        <begin position="325"/>
        <end position="361"/>
    </location>
</feature>
<dbReference type="AlphaFoldDB" id="A0A150GH18"/>
<reference evidence="9" key="1">
    <citation type="journal article" date="2016" name="Nat. Commun.">
        <title>The Gonium pectorale genome demonstrates co-option of cell cycle regulation during the evolution of multicellularity.</title>
        <authorList>
            <person name="Hanschen E.R."/>
            <person name="Marriage T.N."/>
            <person name="Ferris P.J."/>
            <person name="Hamaji T."/>
            <person name="Toyoda A."/>
            <person name="Fujiyama A."/>
            <person name="Neme R."/>
            <person name="Noguchi H."/>
            <person name="Minakuchi Y."/>
            <person name="Suzuki M."/>
            <person name="Kawai-Toyooka H."/>
            <person name="Smith D.R."/>
            <person name="Sparks H."/>
            <person name="Anderson J."/>
            <person name="Bakaric R."/>
            <person name="Luria V."/>
            <person name="Karger A."/>
            <person name="Kirschner M.W."/>
            <person name="Durand P.M."/>
            <person name="Michod R.E."/>
            <person name="Nozaki H."/>
            <person name="Olson B.J."/>
        </authorList>
    </citation>
    <scope>NUCLEOTIDE SEQUENCE [LARGE SCALE GENOMIC DNA]</scope>
    <source>
        <strain evidence="9">NIES-2863</strain>
    </source>
</reference>
<feature type="region of interest" description="Disordered" evidence="6">
    <location>
        <begin position="606"/>
        <end position="674"/>
    </location>
</feature>
<feature type="domain" description="Protein kinase" evidence="7">
    <location>
        <begin position="1"/>
        <end position="459"/>
    </location>
</feature>
<dbReference type="PROSITE" id="PS00108">
    <property type="entry name" value="PROTEIN_KINASE_ST"/>
    <property type="match status" value="1"/>
</dbReference>
<dbReference type="Gene3D" id="1.10.510.10">
    <property type="entry name" value="Transferase(Phosphotransferase) domain 1"/>
    <property type="match status" value="3"/>
</dbReference>
<feature type="compositionally biased region" description="Polar residues" evidence="6">
    <location>
        <begin position="502"/>
        <end position="511"/>
    </location>
</feature>
<comment type="caution">
    <text evidence="8">The sequence shown here is derived from an EMBL/GenBank/DDBJ whole genome shotgun (WGS) entry which is preliminary data.</text>
</comment>
<evidence type="ECO:0000256" key="1">
    <source>
        <dbReference type="ARBA" id="ARBA00022679"/>
    </source>
</evidence>
<feature type="binding site" evidence="5">
    <location>
        <position position="25"/>
    </location>
    <ligand>
        <name>ATP</name>
        <dbReference type="ChEBI" id="CHEBI:30616"/>
    </ligand>
</feature>
<dbReference type="EMBL" id="LSYV01000024">
    <property type="protein sequence ID" value="KXZ49079.1"/>
    <property type="molecule type" value="Genomic_DNA"/>
</dbReference>
<dbReference type="OrthoDB" id="548217at2759"/>
<evidence type="ECO:0000259" key="7">
    <source>
        <dbReference type="PROSITE" id="PS50011"/>
    </source>
</evidence>
<dbReference type="InterPro" id="IPR050117">
    <property type="entry name" value="MAPK"/>
</dbReference>
<evidence type="ECO:0000256" key="2">
    <source>
        <dbReference type="ARBA" id="ARBA00022741"/>
    </source>
</evidence>
<organism evidence="8 9">
    <name type="scientific">Gonium pectorale</name>
    <name type="common">Green alga</name>
    <dbReference type="NCBI Taxonomy" id="33097"/>
    <lineage>
        <taxon>Eukaryota</taxon>
        <taxon>Viridiplantae</taxon>
        <taxon>Chlorophyta</taxon>
        <taxon>core chlorophytes</taxon>
        <taxon>Chlorophyceae</taxon>
        <taxon>CS clade</taxon>
        <taxon>Chlamydomonadales</taxon>
        <taxon>Volvocaceae</taxon>
        <taxon>Gonium</taxon>
    </lineage>
</organism>
<keyword evidence="1" id="KW-0808">Transferase</keyword>
<feature type="compositionally biased region" description="Basic and acidic residues" evidence="6">
    <location>
        <begin position="616"/>
        <end position="629"/>
    </location>
</feature>
<keyword evidence="9" id="KW-1185">Reference proteome</keyword>
<dbReference type="PROSITE" id="PS50011">
    <property type="entry name" value="PROTEIN_KINASE_DOM"/>
    <property type="match status" value="1"/>
</dbReference>
<dbReference type="Pfam" id="PF00069">
    <property type="entry name" value="Pkinase"/>
    <property type="match status" value="2"/>
</dbReference>
<dbReference type="InterPro" id="IPR000719">
    <property type="entry name" value="Prot_kinase_dom"/>
</dbReference>
<accession>A0A150GH18</accession>
<dbReference type="InterPro" id="IPR017441">
    <property type="entry name" value="Protein_kinase_ATP_BS"/>
</dbReference>
<evidence type="ECO:0000256" key="5">
    <source>
        <dbReference type="PROSITE-ProRule" id="PRU10141"/>
    </source>
</evidence>
<keyword evidence="2 5" id="KW-0547">Nucleotide-binding</keyword>
<evidence type="ECO:0000313" key="8">
    <source>
        <dbReference type="EMBL" id="KXZ49079.1"/>
    </source>
</evidence>
<sequence length="745" mass="75472">MIGDGAYGVIVAARDKRTHERYAVKAGKLSSQDPRAASQLLREIQTLQRLRPHPNIVRLVEPFQSFGHTYLAFELTHGGLHEELSRLPGGVLPAPTLKAVAWQLLRALGHCHKHRIVHRDVKPANVLVSRPIAAAATAAAACPDAHAASGPRGSAGRRPTDGDELQGPGCSPRYGLGQVLSCASSLLDYGEDGDASAYGGDGDGDGGSGGATAFPLVKLCDFGFARPVRCRTDPWAGEQLSQYVVTRFYRAPEVLVGDVYGTAVDVWSYGCTLAELATGRPLFPGRSAVDQLWRIVRTLGPLPSSQAAAVAAARRDHTMAPATDYKTAPEASHDPRSAAAGPGPDGAAGQPPGCSQEPEGAAGPQLLCELEGWRVEPPRLNLRRSTGSGGALASSEGPAVAAASAAAAVGTLATRTVPPGLARLLRGVEPQLQSLIAACLTLDPTCRPTVLELLAMPYFQDIDQLLRGTELEALLPKETGSAGSSNDATPHAPPLPRAASTKGANESSWGTANADLPAAAAVSQAPVAAATPSIERAAAHAVLPVVSVAAISEVAGAARGHTPMEAPAGATATAHRQLDGASVRTAAPFASAGAVGGGAAADAAASSGTVTVADGTDPRALTDGEESHGHATRTFATASAAPASPPAAPQQQPHRGLPLPPALQLPSGPALGAPASDRYQGAAAAAAAALNSGAASLTAASCATTQASGYNWLASEDEGSAVGALGTPVWAPQPALVVPWDSPSV</sequence>
<evidence type="ECO:0000256" key="3">
    <source>
        <dbReference type="ARBA" id="ARBA00022777"/>
    </source>
</evidence>
<dbReference type="PANTHER" id="PTHR24055">
    <property type="entry name" value="MITOGEN-ACTIVATED PROTEIN KINASE"/>
    <property type="match status" value="1"/>
</dbReference>
<feature type="compositionally biased region" description="Low complexity" evidence="6">
    <location>
        <begin position="337"/>
        <end position="353"/>
    </location>
</feature>
<dbReference type="GO" id="GO:0005524">
    <property type="term" value="F:ATP binding"/>
    <property type="evidence" value="ECO:0007669"/>
    <property type="project" value="UniProtKB-UniRule"/>
</dbReference>
<evidence type="ECO:0000256" key="6">
    <source>
        <dbReference type="SAM" id="MobiDB-lite"/>
    </source>
</evidence>
<dbReference type="InterPro" id="IPR008271">
    <property type="entry name" value="Ser/Thr_kinase_AS"/>
</dbReference>
<keyword evidence="4 5" id="KW-0067">ATP-binding</keyword>
<dbReference type="Proteomes" id="UP000075714">
    <property type="component" value="Unassembled WGS sequence"/>
</dbReference>
<dbReference type="SUPFAM" id="SSF56112">
    <property type="entry name" value="Protein kinase-like (PK-like)"/>
    <property type="match status" value="1"/>
</dbReference>